<sequence>MSYLLFASRAAAEARSRAAYAPLRPQDEPDGTVTDALWSVRDHPEDGRAALVVPDGPAGAGLGLTQAAYDALLTAGERAALVAQLPAGWITPDAA</sequence>
<evidence type="ECO:0000313" key="1">
    <source>
        <dbReference type="EMBL" id="PZQ80492.1"/>
    </source>
</evidence>
<accession>A0A2W5QTM0</accession>
<comment type="caution">
    <text evidence="1">The sequence shown here is derived from an EMBL/GenBank/DDBJ whole genome shotgun (WGS) entry which is preliminary data.</text>
</comment>
<protein>
    <submittedName>
        <fullName evidence="1">Uncharacterized protein</fullName>
    </submittedName>
</protein>
<evidence type="ECO:0000313" key="2">
    <source>
        <dbReference type="Proteomes" id="UP000248887"/>
    </source>
</evidence>
<name>A0A2W5QTM0_ANCNO</name>
<dbReference type="AlphaFoldDB" id="A0A2W5QTM0"/>
<dbReference type="Proteomes" id="UP000248887">
    <property type="component" value="Unassembled WGS sequence"/>
</dbReference>
<reference evidence="1 2" key="1">
    <citation type="submission" date="2017-08" db="EMBL/GenBank/DDBJ databases">
        <title>Infants hospitalized years apart are colonized by the same room-sourced microbial strains.</title>
        <authorList>
            <person name="Brooks B."/>
            <person name="Olm M.R."/>
            <person name="Firek B.A."/>
            <person name="Baker R."/>
            <person name="Thomas B.C."/>
            <person name="Morowitz M.J."/>
            <person name="Banfield J.F."/>
        </authorList>
    </citation>
    <scope>NUCLEOTIDE SEQUENCE [LARGE SCALE GENOMIC DNA]</scope>
    <source>
        <strain evidence="1">S2_005_001_R2_27</strain>
    </source>
</reference>
<dbReference type="EMBL" id="QFQD01000063">
    <property type="protein sequence ID" value="PZQ80492.1"/>
    <property type="molecule type" value="Genomic_DNA"/>
</dbReference>
<proteinExistence type="predicted"/>
<organism evidence="1 2">
    <name type="scientific">Ancylobacter novellus</name>
    <name type="common">Thiobacillus novellus</name>
    <dbReference type="NCBI Taxonomy" id="921"/>
    <lineage>
        <taxon>Bacteria</taxon>
        <taxon>Pseudomonadati</taxon>
        <taxon>Pseudomonadota</taxon>
        <taxon>Alphaproteobacteria</taxon>
        <taxon>Hyphomicrobiales</taxon>
        <taxon>Xanthobacteraceae</taxon>
        <taxon>Ancylobacter</taxon>
    </lineage>
</organism>
<gene>
    <name evidence="1" type="ORF">DI549_16850</name>
</gene>